<keyword evidence="1" id="KW-0732">Signal</keyword>
<protein>
    <submittedName>
        <fullName evidence="2">Uncharacterized protein</fullName>
    </submittedName>
</protein>
<comment type="caution">
    <text evidence="2">The sequence shown here is derived from an EMBL/GenBank/DDBJ whole genome shotgun (WGS) entry which is preliminary data.</text>
</comment>
<proteinExistence type="predicted"/>
<evidence type="ECO:0000313" key="3">
    <source>
        <dbReference type="Proteomes" id="UP000527355"/>
    </source>
</evidence>
<evidence type="ECO:0000313" key="2">
    <source>
        <dbReference type="EMBL" id="KAF6349185.1"/>
    </source>
</evidence>
<gene>
    <name evidence="2" type="ORF">mMyoMyo1_011741</name>
</gene>
<dbReference type="Proteomes" id="UP000527355">
    <property type="component" value="Unassembled WGS sequence"/>
</dbReference>
<reference evidence="2 3" key="1">
    <citation type="journal article" date="2020" name="Nature">
        <title>Six reference-quality genomes reveal evolution of bat adaptations.</title>
        <authorList>
            <person name="Jebb D."/>
            <person name="Huang Z."/>
            <person name="Pippel M."/>
            <person name="Hughes G.M."/>
            <person name="Lavrichenko K."/>
            <person name="Devanna P."/>
            <person name="Winkler S."/>
            <person name="Jermiin L.S."/>
            <person name="Skirmuntt E.C."/>
            <person name="Katzourakis A."/>
            <person name="Burkitt-Gray L."/>
            <person name="Ray D.A."/>
            <person name="Sullivan K.A.M."/>
            <person name="Roscito J.G."/>
            <person name="Kirilenko B.M."/>
            <person name="Davalos L.M."/>
            <person name="Corthals A.P."/>
            <person name="Power M.L."/>
            <person name="Jones G."/>
            <person name="Ransome R.D."/>
            <person name="Dechmann D.K.N."/>
            <person name="Locatelli A.G."/>
            <person name="Puechmaille S.J."/>
            <person name="Fedrigo O."/>
            <person name="Jarvis E.D."/>
            <person name="Hiller M."/>
            <person name="Vernes S.C."/>
            <person name="Myers E.W."/>
            <person name="Teeling E.C."/>
        </authorList>
    </citation>
    <scope>NUCLEOTIDE SEQUENCE [LARGE SCALE GENOMIC DNA]</scope>
    <source>
        <strain evidence="2">MMyoMyo1</strain>
        <tissue evidence="2">Flight muscle</tissue>
    </source>
</reference>
<evidence type="ECO:0000256" key="1">
    <source>
        <dbReference type="SAM" id="SignalP"/>
    </source>
</evidence>
<feature type="signal peptide" evidence="1">
    <location>
        <begin position="1"/>
        <end position="17"/>
    </location>
</feature>
<dbReference type="EMBL" id="JABWUV010000006">
    <property type="protein sequence ID" value="KAF6349185.1"/>
    <property type="molecule type" value="Genomic_DNA"/>
</dbReference>
<accession>A0A7J7XHL3</accession>
<name>A0A7J7XHL3_MYOMY</name>
<organism evidence="2 3">
    <name type="scientific">Myotis myotis</name>
    <name type="common">Greater mouse-eared bat</name>
    <name type="synonym">Vespertilio myotis</name>
    <dbReference type="NCBI Taxonomy" id="51298"/>
    <lineage>
        <taxon>Eukaryota</taxon>
        <taxon>Metazoa</taxon>
        <taxon>Chordata</taxon>
        <taxon>Craniata</taxon>
        <taxon>Vertebrata</taxon>
        <taxon>Euteleostomi</taxon>
        <taxon>Mammalia</taxon>
        <taxon>Eutheria</taxon>
        <taxon>Laurasiatheria</taxon>
        <taxon>Chiroptera</taxon>
        <taxon>Yangochiroptera</taxon>
        <taxon>Vespertilionidae</taxon>
        <taxon>Myotis</taxon>
    </lineage>
</organism>
<keyword evidence="3" id="KW-1185">Reference proteome</keyword>
<dbReference type="AlphaFoldDB" id="A0A7J7XHL3"/>
<sequence length="122" mass="13195">MIFVFTFCLFVFITFKASPPTPQKCIFTIFFRSPTFYKDSQIQSMECLCSVPPGAPPPTPHSPGLVPQSPRHLMSGPGWGWGVPGTGPLAVGLQAALAVGWGSPQPHLLVLPPSHLHVNLYI</sequence>
<feature type="chain" id="PRO_5029504805" evidence="1">
    <location>
        <begin position="18"/>
        <end position="122"/>
    </location>
</feature>